<sequence length="101" mass="11628">MGFADGGKRETNQVKNSGDLTSIYVLEEYQGQGIGKKLVDKLVAHFQERGFQKVFVEILEDNKSRFFYEKMNAIFSGKTTVVIQGEELNLIIYEWENPNLF</sequence>
<name>A0ABU6MQF6_9BACI</name>
<organism evidence="2 3">
    <name type="scientific">Heyndrickxia acidicola</name>
    <dbReference type="NCBI Taxonomy" id="209389"/>
    <lineage>
        <taxon>Bacteria</taxon>
        <taxon>Bacillati</taxon>
        <taxon>Bacillota</taxon>
        <taxon>Bacilli</taxon>
        <taxon>Bacillales</taxon>
        <taxon>Bacillaceae</taxon>
        <taxon>Heyndrickxia</taxon>
    </lineage>
</organism>
<dbReference type="Gene3D" id="3.40.630.30">
    <property type="match status" value="1"/>
</dbReference>
<proteinExistence type="predicted"/>
<dbReference type="RefSeq" id="WP_083953008.1">
    <property type="nucleotide sequence ID" value="NZ_JARMAB010000032.1"/>
</dbReference>
<dbReference type="SUPFAM" id="SSF55729">
    <property type="entry name" value="Acyl-CoA N-acyltransferases (Nat)"/>
    <property type="match status" value="1"/>
</dbReference>
<dbReference type="CDD" id="cd04301">
    <property type="entry name" value="NAT_SF"/>
    <property type="match status" value="1"/>
</dbReference>
<dbReference type="Proteomes" id="UP001341444">
    <property type="component" value="Unassembled WGS sequence"/>
</dbReference>
<protein>
    <submittedName>
        <fullName evidence="2">GNAT family N-acetyltransferase</fullName>
    </submittedName>
</protein>
<keyword evidence="3" id="KW-1185">Reference proteome</keyword>
<dbReference type="EMBL" id="JARMAB010000032">
    <property type="protein sequence ID" value="MED1205457.1"/>
    <property type="molecule type" value="Genomic_DNA"/>
</dbReference>
<comment type="caution">
    <text evidence="2">The sequence shown here is derived from an EMBL/GenBank/DDBJ whole genome shotgun (WGS) entry which is preliminary data.</text>
</comment>
<accession>A0ABU6MQF6</accession>
<dbReference type="PROSITE" id="PS51186">
    <property type="entry name" value="GNAT"/>
    <property type="match status" value="1"/>
</dbReference>
<evidence type="ECO:0000259" key="1">
    <source>
        <dbReference type="PROSITE" id="PS51186"/>
    </source>
</evidence>
<feature type="domain" description="N-acetyltransferase" evidence="1">
    <location>
        <begin position="1"/>
        <end position="98"/>
    </location>
</feature>
<evidence type="ECO:0000313" key="3">
    <source>
        <dbReference type="Proteomes" id="UP001341444"/>
    </source>
</evidence>
<dbReference type="Pfam" id="PF00583">
    <property type="entry name" value="Acetyltransf_1"/>
    <property type="match status" value="1"/>
</dbReference>
<reference evidence="2 3" key="1">
    <citation type="submission" date="2023-03" db="EMBL/GenBank/DDBJ databases">
        <title>Bacillus Genome Sequencing.</title>
        <authorList>
            <person name="Dunlap C."/>
        </authorList>
    </citation>
    <scope>NUCLEOTIDE SEQUENCE [LARGE SCALE GENOMIC DNA]</scope>
    <source>
        <strain evidence="2 3">B-23453</strain>
    </source>
</reference>
<dbReference type="InterPro" id="IPR000182">
    <property type="entry name" value="GNAT_dom"/>
</dbReference>
<evidence type="ECO:0000313" key="2">
    <source>
        <dbReference type="EMBL" id="MED1205457.1"/>
    </source>
</evidence>
<gene>
    <name evidence="2" type="ORF">P4T90_20635</name>
</gene>
<dbReference type="InterPro" id="IPR016181">
    <property type="entry name" value="Acyl_CoA_acyltransferase"/>
</dbReference>